<proteinExistence type="predicted"/>
<organism evidence="2">
    <name type="scientific">Picea glauca</name>
    <name type="common">White spruce</name>
    <name type="synonym">Pinus glauca</name>
    <dbReference type="NCBI Taxonomy" id="3330"/>
    <lineage>
        <taxon>Eukaryota</taxon>
        <taxon>Viridiplantae</taxon>
        <taxon>Streptophyta</taxon>
        <taxon>Embryophyta</taxon>
        <taxon>Tracheophyta</taxon>
        <taxon>Spermatophyta</taxon>
        <taxon>Pinopsida</taxon>
        <taxon>Pinidae</taxon>
        <taxon>Conifers I</taxon>
        <taxon>Pinales</taxon>
        <taxon>Pinaceae</taxon>
        <taxon>Picea</taxon>
    </lineage>
</organism>
<feature type="region of interest" description="Disordered" evidence="1">
    <location>
        <begin position="53"/>
        <end position="73"/>
    </location>
</feature>
<sequence length="73" mass="8024">MDILKGVPADVLSKCARSGLLDHYDLFRSIIPLGFIREMRVFPSCTMSRTEHREGGLRLGIAKGSPPSKIQGP</sequence>
<protein>
    <submittedName>
        <fullName evidence="2">Uncharacterized protein</fullName>
    </submittedName>
</protein>
<accession>A0A101M045</accession>
<gene>
    <name evidence="2" type="ORF">ABT39_MTgene4604</name>
</gene>
<name>A0A101M045_PICGL</name>
<comment type="caution">
    <text evidence="2">The sequence shown here is derived from an EMBL/GenBank/DDBJ whole genome shotgun (WGS) entry which is preliminary data.</text>
</comment>
<dbReference type="AlphaFoldDB" id="A0A101M045"/>
<evidence type="ECO:0000256" key="1">
    <source>
        <dbReference type="SAM" id="MobiDB-lite"/>
    </source>
</evidence>
<dbReference type="EMBL" id="LKAM01000005">
    <property type="protein sequence ID" value="KUM48589.1"/>
    <property type="molecule type" value="Genomic_DNA"/>
</dbReference>
<geneLocation type="mitochondrion" evidence="2"/>
<keyword evidence="2" id="KW-0496">Mitochondrion</keyword>
<evidence type="ECO:0000313" key="2">
    <source>
        <dbReference type="EMBL" id="KUM48589.1"/>
    </source>
</evidence>
<reference evidence="2" key="1">
    <citation type="journal article" date="2015" name="Genome Biol. Evol.">
        <title>Organellar Genomes of White Spruce (Picea glauca): Assembly and Annotation.</title>
        <authorList>
            <person name="Jackman S.D."/>
            <person name="Warren R.L."/>
            <person name="Gibb E.A."/>
            <person name="Vandervalk B.P."/>
            <person name="Mohamadi H."/>
            <person name="Chu J."/>
            <person name="Raymond A."/>
            <person name="Pleasance S."/>
            <person name="Coope R."/>
            <person name="Wildung M.R."/>
            <person name="Ritland C.E."/>
            <person name="Bousquet J."/>
            <person name="Jones S.J."/>
            <person name="Bohlmann J."/>
            <person name="Birol I."/>
        </authorList>
    </citation>
    <scope>NUCLEOTIDE SEQUENCE [LARGE SCALE GENOMIC DNA]</scope>
    <source>
        <tissue evidence="2">Flushing bud</tissue>
    </source>
</reference>